<protein>
    <submittedName>
        <fullName evidence="3">Uncharacterized protein</fullName>
    </submittedName>
</protein>
<keyword evidence="2" id="KW-1133">Transmembrane helix</keyword>
<feature type="compositionally biased region" description="Pro residues" evidence="1">
    <location>
        <begin position="25"/>
        <end position="36"/>
    </location>
</feature>
<dbReference type="EMBL" id="VSRR010082521">
    <property type="protein sequence ID" value="MPC89887.1"/>
    <property type="molecule type" value="Genomic_DNA"/>
</dbReference>
<feature type="region of interest" description="Disordered" evidence="1">
    <location>
        <begin position="1"/>
        <end position="49"/>
    </location>
</feature>
<evidence type="ECO:0000256" key="1">
    <source>
        <dbReference type="SAM" id="MobiDB-lite"/>
    </source>
</evidence>
<reference evidence="3 4" key="1">
    <citation type="submission" date="2019-05" db="EMBL/GenBank/DDBJ databases">
        <title>Another draft genome of Portunus trituberculatus and its Hox gene families provides insights of decapod evolution.</title>
        <authorList>
            <person name="Jeong J.-H."/>
            <person name="Song I."/>
            <person name="Kim S."/>
            <person name="Choi T."/>
            <person name="Kim D."/>
            <person name="Ryu S."/>
            <person name="Kim W."/>
        </authorList>
    </citation>
    <scope>NUCLEOTIDE SEQUENCE [LARGE SCALE GENOMIC DNA]</scope>
    <source>
        <tissue evidence="3">Muscle</tissue>
    </source>
</reference>
<keyword evidence="2" id="KW-0812">Transmembrane</keyword>
<evidence type="ECO:0000313" key="3">
    <source>
        <dbReference type="EMBL" id="MPC89887.1"/>
    </source>
</evidence>
<accession>A0A5B7J8U9</accession>
<keyword evidence="4" id="KW-1185">Reference proteome</keyword>
<name>A0A5B7J8U9_PORTR</name>
<sequence>MAQPSAPPLQDKSALPSHQEAPLAPCYPEPPPPYTPNDPGVSVGPAPTAQPTGPYLHQPPIPVMAAPPVQPPVQMVVAPAAQPSQVIVVGAGLAPGTCTVCRVRSAIQLYLPGYYHNFLSSFFISFFLSSLFVKLYFILSSLFSFFFFFCHSILPSLLNFLIHCVPFVCTVLSCSCGVSASFSRPSNC</sequence>
<organism evidence="3 4">
    <name type="scientific">Portunus trituberculatus</name>
    <name type="common">Swimming crab</name>
    <name type="synonym">Neptunus trituberculatus</name>
    <dbReference type="NCBI Taxonomy" id="210409"/>
    <lineage>
        <taxon>Eukaryota</taxon>
        <taxon>Metazoa</taxon>
        <taxon>Ecdysozoa</taxon>
        <taxon>Arthropoda</taxon>
        <taxon>Crustacea</taxon>
        <taxon>Multicrustacea</taxon>
        <taxon>Malacostraca</taxon>
        <taxon>Eumalacostraca</taxon>
        <taxon>Eucarida</taxon>
        <taxon>Decapoda</taxon>
        <taxon>Pleocyemata</taxon>
        <taxon>Brachyura</taxon>
        <taxon>Eubrachyura</taxon>
        <taxon>Portunoidea</taxon>
        <taxon>Portunidae</taxon>
        <taxon>Portuninae</taxon>
        <taxon>Portunus</taxon>
    </lineage>
</organism>
<dbReference type="AlphaFoldDB" id="A0A5B7J8U9"/>
<evidence type="ECO:0000256" key="2">
    <source>
        <dbReference type="SAM" id="Phobius"/>
    </source>
</evidence>
<evidence type="ECO:0000313" key="4">
    <source>
        <dbReference type="Proteomes" id="UP000324222"/>
    </source>
</evidence>
<comment type="caution">
    <text evidence="3">The sequence shown here is derived from an EMBL/GenBank/DDBJ whole genome shotgun (WGS) entry which is preliminary data.</text>
</comment>
<proteinExistence type="predicted"/>
<feature type="transmembrane region" description="Helical" evidence="2">
    <location>
        <begin position="160"/>
        <end position="182"/>
    </location>
</feature>
<gene>
    <name evidence="3" type="ORF">E2C01_084850</name>
</gene>
<dbReference type="Proteomes" id="UP000324222">
    <property type="component" value="Unassembled WGS sequence"/>
</dbReference>
<keyword evidence="2" id="KW-0472">Membrane</keyword>